<keyword evidence="3" id="KW-1185">Reference proteome</keyword>
<accession>A0A2H4UX92</accession>
<dbReference type="OrthoDB" id="11546at10239"/>
<name>A0A2H4UX92_9VIRU</name>
<feature type="region of interest" description="Disordered" evidence="1">
    <location>
        <begin position="182"/>
        <end position="204"/>
    </location>
</feature>
<feature type="compositionally biased region" description="Polar residues" evidence="1">
    <location>
        <begin position="1"/>
        <end position="26"/>
    </location>
</feature>
<sequence length="349" mass="40472">MKPQTISTISSLNKTPPDQQIVSTSPMELPKSVSSKSKSIKKKTKNDTTTPKSKKNVFTEKFIPLMINCGKDYKIDCTRFYSKTSMYLIKMKDFNVITNAPLTENELEMIPSEMKPLLQSRWYFAIHVSYGMGVSINRSILRARVAGGEIISYKYAECSIEGNECVYYGFIPTISPRKSTNDNLNGLTRRSKNKNKRQLSHITNDNHSNNATTDTFEGTHRICRISTKSIWPRKLYVHLYREHLCNCSENCWYWSVRLNDYNTMQKFCFRKIPWSELYIIMGENDTQYLEQLKSVRACVVCAQCFDCANSPIFCRRHRQCKHKRAVFFENSNDNTTLISDSKIKSCVKF</sequence>
<evidence type="ECO:0000256" key="1">
    <source>
        <dbReference type="SAM" id="MobiDB-lite"/>
    </source>
</evidence>
<proteinExistence type="predicted"/>
<organism evidence="2">
    <name type="scientific">Drosophila innubila nudivirus</name>
    <dbReference type="NCBI Taxonomy" id="2057187"/>
    <lineage>
        <taxon>Viruses</taxon>
        <taxon>Viruses incertae sedis</taxon>
        <taxon>Naldaviricetes</taxon>
        <taxon>Lefavirales</taxon>
        <taxon>Nudiviridae</taxon>
        <taxon>Alphanudivirus</taxon>
        <taxon>Alphanudivirus droinnubilae</taxon>
    </lineage>
</organism>
<feature type="region of interest" description="Disordered" evidence="1">
    <location>
        <begin position="1"/>
        <end position="52"/>
    </location>
</feature>
<gene>
    <name evidence="2" type="ORF">DiNV_CH01M_ORF51</name>
</gene>
<dbReference type="EMBL" id="MF966379">
    <property type="protein sequence ID" value="ATZ81537.1"/>
    <property type="molecule type" value="Genomic_DNA"/>
</dbReference>
<feature type="compositionally biased region" description="Basic residues" evidence="1">
    <location>
        <begin position="189"/>
        <end position="199"/>
    </location>
</feature>
<protein>
    <submittedName>
        <fullName evidence="2">GrBNV_gp09-like protein</fullName>
    </submittedName>
</protein>
<reference evidence="2" key="1">
    <citation type="journal article" date="2018" name="Infect. Genet. Evol.">
        <title>The dynamic evolution of Drosophila innubila Nudivirus.</title>
        <authorList>
            <person name="Hill T."/>
            <person name="Unckless R.L."/>
        </authorList>
    </citation>
    <scope>NUCLEOTIDE SEQUENCE [LARGE SCALE GENOMIC DNA]</scope>
    <source>
        <strain evidence="2">DiNV_CH01M</strain>
    </source>
</reference>
<dbReference type="Proteomes" id="UP000290195">
    <property type="component" value="Segment"/>
</dbReference>
<evidence type="ECO:0000313" key="2">
    <source>
        <dbReference type="EMBL" id="ATZ81537.1"/>
    </source>
</evidence>
<evidence type="ECO:0000313" key="3">
    <source>
        <dbReference type="Proteomes" id="UP000290195"/>
    </source>
</evidence>